<accession>A0A1I2VU01</accession>
<dbReference type="STRING" id="341036.SAMN05660649_03163"/>
<reference evidence="2" key="1">
    <citation type="submission" date="2016-10" db="EMBL/GenBank/DDBJ databases">
        <authorList>
            <person name="Varghese N."/>
            <person name="Submissions S."/>
        </authorList>
    </citation>
    <scope>NUCLEOTIDE SEQUENCE [LARGE SCALE GENOMIC DNA]</scope>
    <source>
        <strain evidence="2">DSM 17038</strain>
    </source>
</reference>
<evidence type="ECO:0000313" key="1">
    <source>
        <dbReference type="EMBL" id="SFG92698.1"/>
    </source>
</evidence>
<sequence length="39" mass="4388">MACMSKRAIARTEDVSKTVVGEAIAQGLRNMEKFLKKYL</sequence>
<organism evidence="1 2">
    <name type="scientific">Desulfotruncus arcticus DSM 17038</name>
    <dbReference type="NCBI Taxonomy" id="1121424"/>
    <lineage>
        <taxon>Bacteria</taxon>
        <taxon>Bacillati</taxon>
        <taxon>Bacillota</taxon>
        <taxon>Clostridia</taxon>
        <taxon>Eubacteriales</taxon>
        <taxon>Desulfallaceae</taxon>
        <taxon>Desulfotruncus</taxon>
    </lineage>
</organism>
<protein>
    <submittedName>
        <fullName evidence="1">RNA polymerase sigma-70 factor, ECF subfamily</fullName>
    </submittedName>
</protein>
<keyword evidence="2" id="KW-1185">Reference proteome</keyword>
<proteinExistence type="predicted"/>
<dbReference type="Proteomes" id="UP000199337">
    <property type="component" value="Unassembled WGS sequence"/>
</dbReference>
<gene>
    <name evidence="1" type="ORF">SAMN05660649_03163</name>
</gene>
<evidence type="ECO:0000313" key="2">
    <source>
        <dbReference type="Proteomes" id="UP000199337"/>
    </source>
</evidence>
<name>A0A1I2VU01_9FIRM</name>
<dbReference type="AlphaFoldDB" id="A0A1I2VU01"/>
<dbReference type="EMBL" id="FOOX01000012">
    <property type="protein sequence ID" value="SFG92698.1"/>
    <property type="molecule type" value="Genomic_DNA"/>
</dbReference>